<accession>A0A150GW19</accession>
<evidence type="ECO:0000256" key="2">
    <source>
        <dbReference type="ARBA" id="ARBA00004723"/>
    </source>
</evidence>
<proteinExistence type="inferred from homology"/>
<dbReference type="InterPro" id="IPR001613">
    <property type="entry name" value="Flavin_amine_oxidase"/>
</dbReference>
<evidence type="ECO:0000256" key="3">
    <source>
        <dbReference type="ARBA" id="ARBA00005995"/>
    </source>
</evidence>
<dbReference type="OrthoDB" id="5046242at2759"/>
<comment type="cofactor">
    <cofactor evidence="1">
        <name>FAD</name>
        <dbReference type="ChEBI" id="CHEBI:57692"/>
    </cofactor>
</comment>
<reference evidence="8" key="1">
    <citation type="journal article" date="2016" name="Nat. Commun.">
        <title>The Gonium pectorale genome demonstrates co-option of cell cycle regulation during the evolution of multicellularity.</title>
        <authorList>
            <person name="Hanschen E.R."/>
            <person name="Marriage T.N."/>
            <person name="Ferris P.J."/>
            <person name="Hamaji T."/>
            <person name="Toyoda A."/>
            <person name="Fujiyama A."/>
            <person name="Neme R."/>
            <person name="Noguchi H."/>
            <person name="Minakuchi Y."/>
            <person name="Suzuki M."/>
            <person name="Kawai-Toyooka H."/>
            <person name="Smith D.R."/>
            <person name="Sparks H."/>
            <person name="Anderson J."/>
            <person name="Bakaric R."/>
            <person name="Luria V."/>
            <person name="Karger A."/>
            <person name="Kirschner M.W."/>
            <person name="Durand P.M."/>
            <person name="Michod R.E."/>
            <person name="Nozaki H."/>
            <person name="Olson B.J."/>
        </authorList>
    </citation>
    <scope>NUCLEOTIDE SEQUENCE [LARGE SCALE GENOMIC DNA]</scope>
    <source>
        <strain evidence="8">NIES-2863</strain>
    </source>
</reference>
<dbReference type="AlphaFoldDB" id="A0A150GW19"/>
<name>A0A150GW19_GONPE</name>
<keyword evidence="8" id="KW-1185">Reference proteome</keyword>
<protein>
    <recommendedName>
        <fullName evidence="6">Amine oxidase domain-containing protein</fullName>
    </recommendedName>
</protein>
<dbReference type="InterPro" id="IPR036188">
    <property type="entry name" value="FAD/NAD-bd_sf"/>
</dbReference>
<organism evidence="7 8">
    <name type="scientific">Gonium pectorale</name>
    <name type="common">Green alga</name>
    <dbReference type="NCBI Taxonomy" id="33097"/>
    <lineage>
        <taxon>Eukaryota</taxon>
        <taxon>Viridiplantae</taxon>
        <taxon>Chlorophyta</taxon>
        <taxon>core chlorophytes</taxon>
        <taxon>Chlorophyceae</taxon>
        <taxon>CS clade</taxon>
        <taxon>Chlamydomonadales</taxon>
        <taxon>Volvocaceae</taxon>
        <taxon>Gonium</taxon>
    </lineage>
</organism>
<keyword evidence="4" id="KW-0560">Oxidoreductase</keyword>
<dbReference type="InterPro" id="IPR050281">
    <property type="entry name" value="Flavin_monoamine_oxidase"/>
</dbReference>
<dbReference type="SUPFAM" id="SSF51905">
    <property type="entry name" value="FAD/NAD(P)-binding domain"/>
    <property type="match status" value="1"/>
</dbReference>
<evidence type="ECO:0000259" key="6">
    <source>
        <dbReference type="Pfam" id="PF01593"/>
    </source>
</evidence>
<dbReference type="PANTHER" id="PTHR10742:SF418">
    <property type="entry name" value="AMINE OXIDASE DOMAIN-CONTAINING PROTEIN"/>
    <property type="match status" value="1"/>
</dbReference>
<evidence type="ECO:0000256" key="5">
    <source>
        <dbReference type="PIRSR" id="PIRSR601613-1"/>
    </source>
</evidence>
<evidence type="ECO:0000256" key="1">
    <source>
        <dbReference type="ARBA" id="ARBA00001974"/>
    </source>
</evidence>
<dbReference type="SUPFAM" id="SSF54373">
    <property type="entry name" value="FAD-linked reductases, C-terminal domain"/>
    <property type="match status" value="1"/>
</dbReference>
<feature type="binding site" evidence="5">
    <location>
        <position position="212"/>
    </location>
    <ligand>
        <name>FAD</name>
        <dbReference type="ChEBI" id="CHEBI:57692"/>
    </ligand>
</feature>
<dbReference type="EMBL" id="LSYV01000006">
    <property type="protein sequence ID" value="KXZ54086.1"/>
    <property type="molecule type" value="Genomic_DNA"/>
</dbReference>
<dbReference type="PANTHER" id="PTHR10742">
    <property type="entry name" value="FLAVIN MONOAMINE OXIDASE"/>
    <property type="match status" value="1"/>
</dbReference>
<comment type="similarity">
    <text evidence="3">Belongs to the flavin monoamine oxidase family.</text>
</comment>
<feature type="domain" description="Amine oxidase" evidence="6">
    <location>
        <begin position="14"/>
        <end position="437"/>
    </location>
</feature>
<dbReference type="GO" id="GO:0006598">
    <property type="term" value="P:polyamine catabolic process"/>
    <property type="evidence" value="ECO:0007669"/>
    <property type="project" value="UniProtKB-ARBA"/>
</dbReference>
<sequence length="453" mass="48963">MESYHSVAIIGAGISGLYAAQQLKSRFPDIVLLEAQNRVGGRIKQIHGMAPWPVEAGPEFVHGRNSVFVRYAEQQMGVKFGEKEWPDWWYFGRNVGGQGLINDEDVDDEVDKVHDLFGDCGDLPHPPPGADQSAEEFMKAHGFTARQVAVAEACYANDFACSLRQLGMRETIEENRKWDSGETYLLMDRSMGHVISSLARGLESSIRTNWHVASVDYAAPGGGVVIRAADGRVVRCRAALVTVPVSILQRGAIAFAPPLPPAKAAAIQRVRMGNAVKIVMSFSRRFWPENMYDVVCPGAWAPEFWMLKYPAVDPTAGTENCVVGFLAGERADEASALGAAESQARFLTQLDEVFGTPADPRPASSSLVKATFVDWSQDPYIRGAYTYPSLGAELGDRAALGAPVAGRLFFAGEATNESVNPCIQGAMETAERAAREITAALSAAAGPAPRSRL</sequence>
<feature type="binding site" evidence="5">
    <location>
        <position position="325"/>
    </location>
    <ligand>
        <name>substrate</name>
    </ligand>
</feature>
<comment type="pathway">
    <text evidence="2">Amine and polyamine degradation; spermine degradation.</text>
</comment>
<dbReference type="PRINTS" id="PR00757">
    <property type="entry name" value="AMINEOXDASEF"/>
</dbReference>
<dbReference type="Proteomes" id="UP000075714">
    <property type="component" value="Unassembled WGS sequence"/>
</dbReference>
<evidence type="ECO:0000313" key="7">
    <source>
        <dbReference type="EMBL" id="KXZ54086.1"/>
    </source>
</evidence>
<dbReference type="InterPro" id="IPR002937">
    <property type="entry name" value="Amino_oxidase"/>
</dbReference>
<dbReference type="Pfam" id="PF01593">
    <property type="entry name" value="Amino_oxidase"/>
    <property type="match status" value="1"/>
</dbReference>
<dbReference type="STRING" id="33097.A0A150GW19"/>
<evidence type="ECO:0000256" key="4">
    <source>
        <dbReference type="ARBA" id="ARBA00023002"/>
    </source>
</evidence>
<comment type="caution">
    <text evidence="7">The sequence shown here is derived from an EMBL/GenBank/DDBJ whole genome shotgun (WGS) entry which is preliminary data.</text>
</comment>
<dbReference type="GO" id="GO:0046592">
    <property type="term" value="F:polyamine oxidase activity"/>
    <property type="evidence" value="ECO:0007669"/>
    <property type="project" value="UniProtKB-ARBA"/>
</dbReference>
<feature type="binding site" evidence="5">
    <location>
        <begin position="34"/>
        <end position="35"/>
    </location>
    <ligand>
        <name>FAD</name>
        <dbReference type="ChEBI" id="CHEBI:57692"/>
    </ligand>
</feature>
<gene>
    <name evidence="7" type="ORF">GPECTOR_5g191</name>
</gene>
<evidence type="ECO:0000313" key="8">
    <source>
        <dbReference type="Proteomes" id="UP000075714"/>
    </source>
</evidence>
<dbReference type="Gene3D" id="3.50.50.60">
    <property type="entry name" value="FAD/NAD(P)-binding domain"/>
    <property type="match status" value="1"/>
</dbReference>
<feature type="binding site" evidence="5">
    <location>
        <position position="15"/>
    </location>
    <ligand>
        <name>FAD</name>
        <dbReference type="ChEBI" id="CHEBI:57692"/>
    </ligand>
</feature>